<sequence length="160" mass="17630">MDECDTHPRKLRRSGNPLHGLQLTQPRCFPARRPALLLRASNASGSTSRSRPRSPPHCSVASPRGGELRGASEAAKRPHDLRVDQLRSTSVRTITSLLLSWCWKGPCWPGADDAEERRELQAANQNRPEIVPRLAVSCCALPPFRAASRAASCIRKPNHS</sequence>
<protein>
    <submittedName>
        <fullName evidence="2">Uncharacterized protein</fullName>
    </submittedName>
</protein>
<dbReference type="HOGENOM" id="CLU_1651949_0_0_1"/>
<name>Q2HDV3_CHAGB</name>
<proteinExistence type="predicted"/>
<gene>
    <name evidence="2" type="ORF">CHGG_01601</name>
</gene>
<feature type="region of interest" description="Disordered" evidence="1">
    <location>
        <begin position="42"/>
        <end position="78"/>
    </location>
</feature>
<evidence type="ECO:0000313" key="3">
    <source>
        <dbReference type="Proteomes" id="UP000001056"/>
    </source>
</evidence>
<dbReference type="VEuPathDB" id="FungiDB:CHGG_01601"/>
<dbReference type="EMBL" id="CH408029">
    <property type="protein sequence ID" value="EAQ93366.1"/>
    <property type="molecule type" value="Genomic_DNA"/>
</dbReference>
<dbReference type="InParanoid" id="Q2HDV3"/>
<dbReference type="AlphaFoldDB" id="Q2HDV3"/>
<evidence type="ECO:0000313" key="2">
    <source>
        <dbReference type="EMBL" id="EAQ93366.1"/>
    </source>
</evidence>
<feature type="region of interest" description="Disordered" evidence="1">
    <location>
        <begin position="1"/>
        <end position="26"/>
    </location>
</feature>
<dbReference type="GeneID" id="4386425"/>
<reference evidence="3" key="1">
    <citation type="journal article" date="2015" name="Genome Announc.">
        <title>Draft genome sequence of the cellulolytic fungus Chaetomium globosum.</title>
        <authorList>
            <person name="Cuomo C.A."/>
            <person name="Untereiner W.A."/>
            <person name="Ma L.-J."/>
            <person name="Grabherr M."/>
            <person name="Birren B.W."/>
        </authorList>
    </citation>
    <scope>NUCLEOTIDE SEQUENCE [LARGE SCALE GENOMIC DNA]</scope>
    <source>
        <strain evidence="3">ATCC 6205 / CBS 148.51 / DSM 1962 / NBRC 6347 / NRRL 1970</strain>
    </source>
</reference>
<organism evidence="2 3">
    <name type="scientific">Chaetomium globosum (strain ATCC 6205 / CBS 148.51 / DSM 1962 / NBRC 6347 / NRRL 1970)</name>
    <name type="common">Soil fungus</name>
    <dbReference type="NCBI Taxonomy" id="306901"/>
    <lineage>
        <taxon>Eukaryota</taxon>
        <taxon>Fungi</taxon>
        <taxon>Dikarya</taxon>
        <taxon>Ascomycota</taxon>
        <taxon>Pezizomycotina</taxon>
        <taxon>Sordariomycetes</taxon>
        <taxon>Sordariomycetidae</taxon>
        <taxon>Sordariales</taxon>
        <taxon>Chaetomiaceae</taxon>
        <taxon>Chaetomium</taxon>
    </lineage>
</organism>
<dbReference type="Proteomes" id="UP000001056">
    <property type="component" value="Unassembled WGS sequence"/>
</dbReference>
<accession>Q2HDV3</accession>
<dbReference type="RefSeq" id="XP_001220822.1">
    <property type="nucleotide sequence ID" value="XM_001220821.1"/>
</dbReference>
<keyword evidence="3" id="KW-1185">Reference proteome</keyword>
<evidence type="ECO:0000256" key="1">
    <source>
        <dbReference type="SAM" id="MobiDB-lite"/>
    </source>
</evidence>